<evidence type="ECO:0000313" key="2">
    <source>
        <dbReference type="EMBL" id="CAD7274926.1"/>
    </source>
</evidence>
<feature type="compositionally biased region" description="Basic residues" evidence="1">
    <location>
        <begin position="158"/>
        <end position="167"/>
    </location>
</feature>
<dbReference type="AlphaFoldDB" id="A0A7R9BIK6"/>
<feature type="compositionally biased region" description="Basic residues" evidence="1">
    <location>
        <begin position="51"/>
        <end position="60"/>
    </location>
</feature>
<dbReference type="EMBL" id="OA882359">
    <property type="protein sequence ID" value="CAD7274926.1"/>
    <property type="molecule type" value="Genomic_DNA"/>
</dbReference>
<gene>
    <name evidence="2" type="ORF">NMOB1V02_LOCUS2738</name>
</gene>
<feature type="region of interest" description="Disordered" evidence="1">
    <location>
        <begin position="51"/>
        <end position="82"/>
    </location>
</feature>
<protein>
    <submittedName>
        <fullName evidence="2">Uncharacterized protein</fullName>
    </submittedName>
</protein>
<feature type="region of interest" description="Disordered" evidence="1">
    <location>
        <begin position="158"/>
        <end position="185"/>
    </location>
</feature>
<feature type="compositionally biased region" description="Pro residues" evidence="1">
    <location>
        <begin position="169"/>
        <end position="182"/>
    </location>
</feature>
<feature type="compositionally biased region" description="Pro residues" evidence="1">
    <location>
        <begin position="62"/>
        <end position="75"/>
    </location>
</feature>
<accession>A0A7R9BIK6</accession>
<proteinExistence type="predicted"/>
<organism evidence="2">
    <name type="scientific">Notodromas monacha</name>
    <dbReference type="NCBI Taxonomy" id="399045"/>
    <lineage>
        <taxon>Eukaryota</taxon>
        <taxon>Metazoa</taxon>
        <taxon>Ecdysozoa</taxon>
        <taxon>Arthropoda</taxon>
        <taxon>Crustacea</taxon>
        <taxon>Oligostraca</taxon>
        <taxon>Ostracoda</taxon>
        <taxon>Podocopa</taxon>
        <taxon>Podocopida</taxon>
        <taxon>Cypridocopina</taxon>
        <taxon>Cypridoidea</taxon>
        <taxon>Cyprididae</taxon>
        <taxon>Notodromas</taxon>
    </lineage>
</organism>
<sequence>MLDTMFGFGKKLSKAKSMPNKLNSVGLVGGAIGNAFESGFGFRKREEWRFKSHHPARKKPVISPPLPPKTPPPLPPKKREFHSEQQLEYQADFFTLIDLPSEFGRVEMLDTMFGFGKKLSKAKSMPNKLNSVGLVGGAIGNAFESGFGFRKREEWRFKSHHPARKKPVISPPLPPKTPPPLPPKRRNRRFIRLESEADVTGVVCYLEWVKPGHGLTGNEFGPGREFFLLSFVGFFPSALQGFRSCGLRHEPMRSFRPTSATLRFSVTGLVFLDSNDD</sequence>
<reference evidence="2" key="1">
    <citation type="submission" date="2020-11" db="EMBL/GenBank/DDBJ databases">
        <authorList>
            <person name="Tran Van P."/>
        </authorList>
    </citation>
    <scope>NUCLEOTIDE SEQUENCE</scope>
</reference>
<evidence type="ECO:0000256" key="1">
    <source>
        <dbReference type="SAM" id="MobiDB-lite"/>
    </source>
</evidence>
<dbReference type="Proteomes" id="UP000678499">
    <property type="component" value="Unassembled WGS sequence"/>
</dbReference>
<keyword evidence="3" id="KW-1185">Reference proteome</keyword>
<name>A0A7R9BIK6_9CRUS</name>
<dbReference type="EMBL" id="CAJPEX010000322">
    <property type="protein sequence ID" value="CAG0915078.1"/>
    <property type="molecule type" value="Genomic_DNA"/>
</dbReference>
<evidence type="ECO:0000313" key="3">
    <source>
        <dbReference type="Proteomes" id="UP000678499"/>
    </source>
</evidence>